<dbReference type="PRINTS" id="PR00111">
    <property type="entry name" value="ABHYDROLASE"/>
</dbReference>
<evidence type="ECO:0000259" key="1">
    <source>
        <dbReference type="Pfam" id="PF12697"/>
    </source>
</evidence>
<dbReference type="InterPro" id="IPR000073">
    <property type="entry name" value="AB_hydrolase_1"/>
</dbReference>
<dbReference type="Gene3D" id="3.40.50.1820">
    <property type="entry name" value="alpha/beta hydrolase"/>
    <property type="match status" value="1"/>
</dbReference>
<dbReference type="Pfam" id="PF12697">
    <property type="entry name" value="Abhydrolase_6"/>
    <property type="match status" value="1"/>
</dbReference>
<dbReference type="PANTHER" id="PTHR46438">
    <property type="entry name" value="ALPHA/BETA-HYDROLASES SUPERFAMILY PROTEIN"/>
    <property type="match status" value="1"/>
</dbReference>
<dbReference type="RefSeq" id="WP_270072420.1">
    <property type="nucleotide sequence ID" value="NZ_JAJAQC010000018.1"/>
</dbReference>
<accession>A0A9X3SHD1</accession>
<keyword evidence="2" id="KW-0378">Hydrolase</keyword>
<dbReference type="InterPro" id="IPR029058">
    <property type="entry name" value="AB_hydrolase_fold"/>
</dbReference>
<sequence length="280" mass="29266">METSHIVYDRRGNGSPVLLLHGLGHHRRGWQRVAPVLARHHDVIVPDLPGFGDSAAPGADCAYDISWLADTVAAFCERIGVERPHVAGNSLGGAVALELGVRGRAASVTALSPIGFGTGPRIAGARCLSRGARWAARIPAPVLRAAVETPAARALARRFLRGDPASDAARAVTFDVSVLFPGSPFLRLTPHVAGYVFEGSVAADVPVTVAWGDRDRLLPPAGARRALRRIPHARQVALLGCGHIPMADNPRAVAAEILQTCRRAGAARPARVPAGAGAAL</sequence>
<keyword evidence="3" id="KW-1185">Reference proteome</keyword>
<proteinExistence type="predicted"/>
<dbReference type="SUPFAM" id="SSF53474">
    <property type="entry name" value="alpha/beta-Hydrolases"/>
    <property type="match status" value="1"/>
</dbReference>
<gene>
    <name evidence="2" type="ORF">LG943_12525</name>
</gene>
<dbReference type="PANTHER" id="PTHR46438:SF11">
    <property type="entry name" value="LIPASE-RELATED"/>
    <property type="match status" value="1"/>
</dbReference>
<evidence type="ECO:0000313" key="3">
    <source>
        <dbReference type="Proteomes" id="UP001140076"/>
    </source>
</evidence>
<dbReference type="Proteomes" id="UP001140076">
    <property type="component" value="Unassembled WGS sequence"/>
</dbReference>
<name>A0A9X3SHD1_9ACTN</name>
<comment type="caution">
    <text evidence="2">The sequence shown here is derived from an EMBL/GenBank/DDBJ whole genome shotgun (WGS) entry which is preliminary data.</text>
</comment>
<dbReference type="GO" id="GO:0016787">
    <property type="term" value="F:hydrolase activity"/>
    <property type="evidence" value="ECO:0007669"/>
    <property type="project" value="UniProtKB-KW"/>
</dbReference>
<organism evidence="2 3">
    <name type="scientific">Streptomonospora mangrovi</name>
    <dbReference type="NCBI Taxonomy" id="2883123"/>
    <lineage>
        <taxon>Bacteria</taxon>
        <taxon>Bacillati</taxon>
        <taxon>Actinomycetota</taxon>
        <taxon>Actinomycetes</taxon>
        <taxon>Streptosporangiales</taxon>
        <taxon>Nocardiopsidaceae</taxon>
        <taxon>Streptomonospora</taxon>
    </lineage>
</organism>
<evidence type="ECO:0000313" key="2">
    <source>
        <dbReference type="EMBL" id="MDA0565139.1"/>
    </source>
</evidence>
<protein>
    <submittedName>
        <fullName evidence="2">Alpha/beta hydrolase</fullName>
    </submittedName>
</protein>
<reference evidence="2" key="1">
    <citation type="submission" date="2021-10" db="EMBL/GenBank/DDBJ databases">
        <title>Streptomonospora sp. nov., isolated from mangrove soil.</title>
        <authorList>
            <person name="Chen X."/>
            <person name="Ge X."/>
            <person name="Liu W."/>
        </authorList>
    </citation>
    <scope>NUCLEOTIDE SEQUENCE</scope>
    <source>
        <strain evidence="2">S1-112</strain>
    </source>
</reference>
<feature type="domain" description="AB hydrolase-1" evidence="1">
    <location>
        <begin position="17"/>
        <end position="255"/>
    </location>
</feature>
<dbReference type="EMBL" id="JAJAQC010000018">
    <property type="protein sequence ID" value="MDA0565139.1"/>
    <property type="molecule type" value="Genomic_DNA"/>
</dbReference>
<dbReference type="AlphaFoldDB" id="A0A9X3SHD1"/>